<accession>A0AA36DRS1</accession>
<evidence type="ECO:0000259" key="2">
    <source>
        <dbReference type="Pfam" id="PF02732"/>
    </source>
</evidence>
<dbReference type="GO" id="GO:0006281">
    <property type="term" value="P:DNA repair"/>
    <property type="evidence" value="ECO:0007669"/>
    <property type="project" value="UniProtKB-ARBA"/>
</dbReference>
<reference evidence="3" key="1">
    <citation type="submission" date="2023-07" db="EMBL/GenBank/DDBJ databases">
        <authorList>
            <consortium name="CYATHOMIX"/>
        </authorList>
    </citation>
    <scope>NUCLEOTIDE SEQUENCE</scope>
    <source>
        <strain evidence="3">N/A</strain>
    </source>
</reference>
<proteinExistence type="predicted"/>
<dbReference type="EMBL" id="CATQJL010000007">
    <property type="protein sequence ID" value="CAJ0592186.1"/>
    <property type="molecule type" value="Genomic_DNA"/>
</dbReference>
<organism evidence="3 4">
    <name type="scientific">Cylicocyclus nassatus</name>
    <name type="common">Nematode worm</name>
    <dbReference type="NCBI Taxonomy" id="53992"/>
    <lineage>
        <taxon>Eukaryota</taxon>
        <taxon>Metazoa</taxon>
        <taxon>Ecdysozoa</taxon>
        <taxon>Nematoda</taxon>
        <taxon>Chromadorea</taxon>
        <taxon>Rhabditida</taxon>
        <taxon>Rhabditina</taxon>
        <taxon>Rhabditomorpha</taxon>
        <taxon>Strongyloidea</taxon>
        <taxon>Strongylidae</taxon>
        <taxon>Cylicocyclus</taxon>
    </lineage>
</organism>
<name>A0AA36DRS1_CYLNA</name>
<keyword evidence="4" id="KW-1185">Reference proteome</keyword>
<feature type="domain" description="ERCC4" evidence="2">
    <location>
        <begin position="496"/>
        <end position="616"/>
    </location>
</feature>
<sequence>MKNAENQNETISDDVLECIYGDDVEGLKKYKESVAKAKESGESNESLIVKDISKAVAKSHGRRKKLGAYPDPLPEKDDDNILIRGAWLERGGSAFIVSTAGTGKSIWVTQFAISLMHGVPFSGLQSWNPLKFWLIQSEDSDRRVAIDRNDISEGLADMWAEHAEFSQIDWRETANNLETVDFTGLTGPAFLEQLRIELTSAKDDGDLPDAIIINPFMDYLGADVSSNPDVTAFLSGGLLAGKRTEGLRSIIRDFNIGLLVVHHTGKPPTDKELASWIMSDMPEYKACGASYTTNWGRSFITMMKIPKMEGFVMLTAGKNGGGLGWPTVEGARRIFLKWDDGDSCGGTGRRHFWKLVEGDEYQECVDTIENLCKKGKKTEERANDEQNARFIAEALIDRPTASSDVESVIVDQLHIMNHTAFRTAFKFMRDNSERYGIVCEKKSNGGRGSGRGKVVRQVKLNPTVLATIHAELAAPVPFCIVIDSNEQTPLQFPNTVPTVRQKIYPGDYSIVGLTNRFAIERKSLEDLVGSLLGSEIQSTGVKRYRRDKLTEELLAMRDFKFKCLCCEEPRSRLESHWYKSTVPPHNIMGMIFDLEAYTGVQVKFFEGREQMARWIAYEALQFWKTEHGLSSFKPHLKPERLNPKRIEMPKPPKKQDNK</sequence>
<dbReference type="GO" id="GO:0003677">
    <property type="term" value="F:DNA binding"/>
    <property type="evidence" value="ECO:0007669"/>
    <property type="project" value="InterPro"/>
</dbReference>
<dbReference type="InterPro" id="IPR011335">
    <property type="entry name" value="Restrct_endonuc-II-like"/>
</dbReference>
<dbReference type="AlphaFoldDB" id="A0AA36DRS1"/>
<evidence type="ECO:0000313" key="4">
    <source>
        <dbReference type="Proteomes" id="UP001176961"/>
    </source>
</evidence>
<dbReference type="Gene3D" id="3.40.50.300">
    <property type="entry name" value="P-loop containing nucleotide triphosphate hydrolases"/>
    <property type="match status" value="1"/>
</dbReference>
<dbReference type="InterPro" id="IPR027417">
    <property type="entry name" value="P-loop_NTPase"/>
</dbReference>
<dbReference type="Pfam" id="PF02732">
    <property type="entry name" value="ERCC4"/>
    <property type="match status" value="1"/>
</dbReference>
<comment type="caution">
    <text evidence="3">The sequence shown here is derived from an EMBL/GenBank/DDBJ whole genome shotgun (WGS) entry which is preliminary data.</text>
</comment>
<dbReference type="Proteomes" id="UP001176961">
    <property type="component" value="Unassembled WGS sequence"/>
</dbReference>
<gene>
    <name evidence="3" type="ORF">CYNAS_LOCUS4169</name>
</gene>
<evidence type="ECO:0000256" key="1">
    <source>
        <dbReference type="SAM" id="MobiDB-lite"/>
    </source>
</evidence>
<protein>
    <recommendedName>
        <fullName evidence="2">ERCC4 domain-containing protein</fullName>
    </recommendedName>
</protein>
<dbReference type="Gene3D" id="3.40.50.10130">
    <property type="match status" value="1"/>
</dbReference>
<dbReference type="SUPFAM" id="SSF52980">
    <property type="entry name" value="Restriction endonuclease-like"/>
    <property type="match status" value="1"/>
</dbReference>
<evidence type="ECO:0000313" key="3">
    <source>
        <dbReference type="EMBL" id="CAJ0592186.1"/>
    </source>
</evidence>
<dbReference type="GO" id="GO:0004518">
    <property type="term" value="F:nuclease activity"/>
    <property type="evidence" value="ECO:0007669"/>
    <property type="project" value="InterPro"/>
</dbReference>
<dbReference type="InterPro" id="IPR006166">
    <property type="entry name" value="ERCC4_domain"/>
</dbReference>
<feature type="region of interest" description="Disordered" evidence="1">
    <location>
        <begin position="634"/>
        <end position="658"/>
    </location>
</feature>
<feature type="compositionally biased region" description="Basic and acidic residues" evidence="1">
    <location>
        <begin position="636"/>
        <end position="658"/>
    </location>
</feature>
<dbReference type="Pfam" id="PF13481">
    <property type="entry name" value="AAA_25"/>
    <property type="match status" value="1"/>
</dbReference>